<reference evidence="2" key="1">
    <citation type="journal article" date="2014" name="Nat. Commun.">
        <title>Genomic adaptations of the halophilic Dead Sea filamentous fungus Eurotium rubrum.</title>
        <authorList>
            <person name="Kis-Papo T."/>
            <person name="Weig A.R."/>
            <person name="Riley R."/>
            <person name="Persoh D."/>
            <person name="Salamov A."/>
            <person name="Sun H."/>
            <person name="Lipzen A."/>
            <person name="Wasser S.P."/>
            <person name="Rambold G."/>
            <person name="Grigoriev I.V."/>
            <person name="Nevo E."/>
        </authorList>
    </citation>
    <scope>NUCLEOTIDE SEQUENCE [LARGE SCALE GENOMIC DNA]</scope>
    <source>
        <strain evidence="2">CBS 135680</strain>
    </source>
</reference>
<dbReference type="Gene3D" id="3.90.25.10">
    <property type="entry name" value="UDP-galactose 4-epimerase, domain 1"/>
    <property type="match status" value="1"/>
</dbReference>
<dbReference type="Gene3D" id="3.40.50.720">
    <property type="entry name" value="NAD(P)-binding Rossmann-like Domain"/>
    <property type="match status" value="1"/>
</dbReference>
<keyword evidence="2" id="KW-1185">Reference proteome</keyword>
<accession>A0A017S5J7</accession>
<gene>
    <name evidence="1" type="ORF">EURHEDRAFT_544489</name>
</gene>
<evidence type="ECO:0000313" key="1">
    <source>
        <dbReference type="EMBL" id="EYE92086.1"/>
    </source>
</evidence>
<dbReference type="HOGENOM" id="CLU_073157_0_0_1"/>
<dbReference type="STRING" id="1388766.A0A017S5J7"/>
<dbReference type="AlphaFoldDB" id="A0A017S5J7"/>
<dbReference type="EMBL" id="KK088439">
    <property type="protein sequence ID" value="EYE92086.1"/>
    <property type="molecule type" value="Genomic_DNA"/>
</dbReference>
<protein>
    <recommendedName>
        <fullName evidence="3">NmrA-like domain-containing protein</fullName>
    </recommendedName>
</protein>
<name>A0A017S5J7_ASPRC</name>
<proteinExistence type="predicted"/>
<sequence length="303" mass="33622">MSHYVCITFTEGNTRFVIAELLLDDENIFKAISSVSGRTLNLTTHHCKDLIQLGAIIVPHQPGRVKNVVTSIKDNNVDTVCMILPASKHKTDVTAELIEVVKMADVPNIVLITAAGCDLAERDRQPKLGVWRGALSLPIGQQHKFALVVLGMIQDVALLAAHVLTGKGSHGLDDKHRGQLTTITGTTFLNGHELAKAASKALKANMKFEVIPDREAKQVLRKHIDTNDTEIQFLVEYYSLVREGKTNYMATTAFCDVTMGEGPQKPHEFFKIYGEEFTPNKRGVKRRKVDGKYSGYIIVGWDR</sequence>
<evidence type="ECO:0000313" key="2">
    <source>
        <dbReference type="Proteomes" id="UP000019804"/>
    </source>
</evidence>
<dbReference type="Proteomes" id="UP000019804">
    <property type="component" value="Unassembled WGS sequence"/>
</dbReference>
<evidence type="ECO:0008006" key="3">
    <source>
        <dbReference type="Google" id="ProtNLM"/>
    </source>
</evidence>
<dbReference type="RefSeq" id="XP_040635774.1">
    <property type="nucleotide sequence ID" value="XM_040787432.1"/>
</dbReference>
<dbReference type="GeneID" id="63702556"/>
<dbReference type="OrthoDB" id="10254221at2759"/>
<organism evidence="1 2">
    <name type="scientific">Aspergillus ruber (strain CBS 135680)</name>
    <dbReference type="NCBI Taxonomy" id="1388766"/>
    <lineage>
        <taxon>Eukaryota</taxon>
        <taxon>Fungi</taxon>
        <taxon>Dikarya</taxon>
        <taxon>Ascomycota</taxon>
        <taxon>Pezizomycotina</taxon>
        <taxon>Eurotiomycetes</taxon>
        <taxon>Eurotiomycetidae</taxon>
        <taxon>Eurotiales</taxon>
        <taxon>Aspergillaceae</taxon>
        <taxon>Aspergillus</taxon>
        <taxon>Aspergillus subgen. Aspergillus</taxon>
    </lineage>
</organism>